<proteinExistence type="predicted"/>
<protein>
    <recommendedName>
        <fullName evidence="2">diguanylate cyclase</fullName>
        <ecNumber evidence="2">2.7.7.65</ecNumber>
    </recommendedName>
</protein>
<dbReference type="InterPro" id="IPR048435">
    <property type="entry name" value="MASE6"/>
</dbReference>
<dbReference type="InterPro" id="IPR043128">
    <property type="entry name" value="Rev_trsase/Diguanyl_cyclase"/>
</dbReference>
<dbReference type="FunFam" id="3.30.70.270:FF:000001">
    <property type="entry name" value="Diguanylate cyclase domain protein"/>
    <property type="match status" value="1"/>
</dbReference>
<keyword evidence="4" id="KW-0812">Transmembrane</keyword>
<keyword evidence="4" id="KW-0472">Membrane</keyword>
<dbReference type="Gene3D" id="3.30.70.270">
    <property type="match status" value="1"/>
</dbReference>
<evidence type="ECO:0000256" key="2">
    <source>
        <dbReference type="ARBA" id="ARBA00012528"/>
    </source>
</evidence>
<dbReference type="GO" id="GO:0043709">
    <property type="term" value="P:cell adhesion involved in single-species biofilm formation"/>
    <property type="evidence" value="ECO:0007669"/>
    <property type="project" value="TreeGrafter"/>
</dbReference>
<dbReference type="Pfam" id="PF00990">
    <property type="entry name" value="GGDEF"/>
    <property type="match status" value="1"/>
</dbReference>
<feature type="transmembrane region" description="Helical" evidence="4">
    <location>
        <begin position="142"/>
        <end position="163"/>
    </location>
</feature>
<dbReference type="PANTHER" id="PTHR45138:SF9">
    <property type="entry name" value="DIGUANYLATE CYCLASE DGCM-RELATED"/>
    <property type="match status" value="1"/>
</dbReference>
<comment type="cofactor">
    <cofactor evidence="1">
        <name>Mg(2+)</name>
        <dbReference type="ChEBI" id="CHEBI:18420"/>
    </cofactor>
</comment>
<evidence type="ECO:0000313" key="7">
    <source>
        <dbReference type="Proteomes" id="UP000006320"/>
    </source>
</evidence>
<accession>A0AAV3UU62</accession>
<dbReference type="InterPro" id="IPR050469">
    <property type="entry name" value="Diguanylate_Cyclase"/>
</dbReference>
<dbReference type="EMBL" id="BAEM01000007">
    <property type="protein sequence ID" value="GAC08591.1"/>
    <property type="molecule type" value="Genomic_DNA"/>
</dbReference>
<evidence type="ECO:0000256" key="4">
    <source>
        <dbReference type="SAM" id="Phobius"/>
    </source>
</evidence>
<dbReference type="CDD" id="cd01949">
    <property type="entry name" value="GGDEF"/>
    <property type="match status" value="1"/>
</dbReference>
<dbReference type="SMART" id="SM00267">
    <property type="entry name" value="GGDEF"/>
    <property type="match status" value="1"/>
</dbReference>
<feature type="domain" description="GGDEF" evidence="5">
    <location>
        <begin position="203"/>
        <end position="334"/>
    </location>
</feature>
<feature type="transmembrane region" description="Helical" evidence="4">
    <location>
        <begin position="117"/>
        <end position="136"/>
    </location>
</feature>
<dbReference type="InterPro" id="IPR029787">
    <property type="entry name" value="Nucleotide_cyclase"/>
</dbReference>
<keyword evidence="4" id="KW-1133">Transmembrane helix</keyword>
<reference evidence="6 7" key="1">
    <citation type="journal article" date="2017" name="Antonie Van Leeuwenhoek">
        <title>Rhizobium rhizosphaerae sp. nov., a novel species isolated from rice rhizosphere.</title>
        <authorList>
            <person name="Zhao J.J."/>
            <person name="Zhang J."/>
            <person name="Zhang R.J."/>
            <person name="Zhang C.W."/>
            <person name="Yin H.Q."/>
            <person name="Zhang X.X."/>
        </authorList>
    </citation>
    <scope>NUCLEOTIDE SEQUENCE [LARGE SCALE GENOMIC DNA]</scope>
    <source>
        <strain evidence="6 7">S18K6</strain>
    </source>
</reference>
<dbReference type="AlphaFoldDB" id="A0AAV3UU62"/>
<name>A0AAV3UU62_9ALTE</name>
<feature type="transmembrane region" description="Helical" evidence="4">
    <location>
        <begin position="40"/>
        <end position="59"/>
    </location>
</feature>
<gene>
    <name evidence="6" type="ORF">GCHA_0628</name>
</gene>
<comment type="catalytic activity">
    <reaction evidence="3">
        <text>2 GTP = 3',3'-c-di-GMP + 2 diphosphate</text>
        <dbReference type="Rhea" id="RHEA:24898"/>
        <dbReference type="ChEBI" id="CHEBI:33019"/>
        <dbReference type="ChEBI" id="CHEBI:37565"/>
        <dbReference type="ChEBI" id="CHEBI:58805"/>
        <dbReference type="EC" id="2.7.7.65"/>
    </reaction>
</comment>
<evidence type="ECO:0000313" key="6">
    <source>
        <dbReference type="EMBL" id="GAC08591.1"/>
    </source>
</evidence>
<evidence type="ECO:0000256" key="1">
    <source>
        <dbReference type="ARBA" id="ARBA00001946"/>
    </source>
</evidence>
<dbReference type="GO" id="GO:0005886">
    <property type="term" value="C:plasma membrane"/>
    <property type="evidence" value="ECO:0007669"/>
    <property type="project" value="TreeGrafter"/>
</dbReference>
<sequence length="339" mass="38189">MGMTGKDTTEILRRRILRGLTLIIAFAAALVTLANVLKGYWLLATLDLMLCLFCTVIAWHHHKGHYQQWHSYAVMFLYILANSVVSMFGGLLSGLPFWLLTFPILLYLLFGKRVGLVGSAALLLIEVNILYFNTQIENTDAVISILINFVLAYIVIWVISHSYEMSRKSNEKKLVNLALRDALTQTYNRLALQEHFSQYLDKDDISVALLDIDDFKQINDRFGHDVGDCVLLQLSKLVRKTVGDDQVYRIGGEEFVVLFKDCTMDSLVSIIESLGHTIQHTQFGNDTLTINITISIGVSEVQDGTPLSQHLKQADERLYCAKRKGKNQAVFISTAPSVK</sequence>
<dbReference type="GO" id="GO:0052621">
    <property type="term" value="F:diguanylate cyclase activity"/>
    <property type="evidence" value="ECO:0007669"/>
    <property type="project" value="UniProtKB-EC"/>
</dbReference>
<organism evidence="6 7">
    <name type="scientific">Paraglaciecola chathamensis S18K6</name>
    <dbReference type="NCBI Taxonomy" id="1127672"/>
    <lineage>
        <taxon>Bacteria</taxon>
        <taxon>Pseudomonadati</taxon>
        <taxon>Pseudomonadota</taxon>
        <taxon>Gammaproteobacteria</taxon>
        <taxon>Alteromonadales</taxon>
        <taxon>Alteromonadaceae</taxon>
        <taxon>Paraglaciecola</taxon>
    </lineage>
</organism>
<comment type="caution">
    <text evidence="6">The sequence shown here is derived from an EMBL/GenBank/DDBJ whole genome shotgun (WGS) entry which is preliminary data.</text>
</comment>
<dbReference type="NCBIfam" id="TIGR00254">
    <property type="entry name" value="GGDEF"/>
    <property type="match status" value="1"/>
</dbReference>
<dbReference type="PROSITE" id="PS50887">
    <property type="entry name" value="GGDEF"/>
    <property type="match status" value="1"/>
</dbReference>
<feature type="transmembrane region" description="Helical" evidence="4">
    <location>
        <begin position="95"/>
        <end position="110"/>
    </location>
</feature>
<evidence type="ECO:0000259" key="5">
    <source>
        <dbReference type="PROSITE" id="PS50887"/>
    </source>
</evidence>
<evidence type="ECO:0000256" key="3">
    <source>
        <dbReference type="ARBA" id="ARBA00034247"/>
    </source>
</evidence>
<feature type="transmembrane region" description="Helical" evidence="4">
    <location>
        <begin position="16"/>
        <end position="34"/>
    </location>
</feature>
<dbReference type="Proteomes" id="UP000006320">
    <property type="component" value="Unassembled WGS sequence"/>
</dbReference>
<dbReference type="GO" id="GO:1902201">
    <property type="term" value="P:negative regulation of bacterial-type flagellum-dependent cell motility"/>
    <property type="evidence" value="ECO:0007669"/>
    <property type="project" value="TreeGrafter"/>
</dbReference>
<dbReference type="Pfam" id="PF20966">
    <property type="entry name" value="MASE6"/>
    <property type="match status" value="1"/>
</dbReference>
<dbReference type="SUPFAM" id="SSF55073">
    <property type="entry name" value="Nucleotide cyclase"/>
    <property type="match status" value="1"/>
</dbReference>
<dbReference type="PANTHER" id="PTHR45138">
    <property type="entry name" value="REGULATORY COMPONENTS OF SENSORY TRANSDUCTION SYSTEM"/>
    <property type="match status" value="1"/>
</dbReference>
<dbReference type="EC" id="2.7.7.65" evidence="2"/>
<dbReference type="InterPro" id="IPR000160">
    <property type="entry name" value="GGDEF_dom"/>
</dbReference>